<keyword evidence="3 4" id="KW-0012">Acyltransferase</keyword>
<dbReference type="InterPro" id="IPR003679">
    <property type="entry name" value="Amioglycoside_AcTrfase"/>
</dbReference>
<dbReference type="SUPFAM" id="SSF110710">
    <property type="entry name" value="TTHA0583/YokD-like"/>
    <property type="match status" value="1"/>
</dbReference>
<comment type="similarity">
    <text evidence="1 4">Belongs to the antibiotic N-acetyltransferase family.</text>
</comment>
<dbReference type="PANTHER" id="PTHR11104:SF0">
    <property type="entry name" value="SPBETA PROPHAGE-DERIVED AMINOGLYCOSIDE N(3')-ACETYLTRANSFERASE-LIKE PROTEIN YOKD"/>
    <property type="match status" value="1"/>
</dbReference>
<reference evidence="5 6" key="1">
    <citation type="submission" date="2021-10" db="EMBL/GenBank/DDBJ databases">
        <authorList>
            <person name="Criscuolo A."/>
        </authorList>
    </citation>
    <scope>NUCLEOTIDE SEQUENCE [LARGE SCALE GENOMIC DNA]</scope>
    <source>
        <strain evidence="6">CIP 111899</strain>
    </source>
</reference>
<evidence type="ECO:0000313" key="5">
    <source>
        <dbReference type="EMBL" id="CAG9614584.1"/>
    </source>
</evidence>
<dbReference type="EC" id="2.3.1.-" evidence="4"/>
<dbReference type="InterPro" id="IPR028345">
    <property type="entry name" value="Antibiotic_NAT-like"/>
</dbReference>
<proteinExistence type="inferred from homology"/>
<dbReference type="Pfam" id="PF02522">
    <property type="entry name" value="Antibiotic_NAT"/>
    <property type="match status" value="1"/>
</dbReference>
<sequence>MNINDIIAKTKMPNTIHTIANDLRKLGVTEGMTVIVHSSLSSIGWVSGGALAVVEALMEVVTEEGTIIMPTQTSDLSDPKNWQRPPVPESWWEFIRDNVPPYHPETTPTRSMGKVVECFRTYPNTKRSNHPLHSFAAWGKNAEQITENHKLSPSFGEQSPLQKMYDLDGYILLIGVDHDSNTSLHLSEVRAQYRDKVQIGAPIIENGVRIWKEYEEFEYDSDDFEPLGKAFDETGAVTYGTIGNASCKLMKQRKAVDFGTEWFLTQKQTKKICK</sequence>
<name>A0ABM8YFQ9_9BACI</name>
<keyword evidence="4" id="KW-0046">Antibiotic resistance</keyword>
<evidence type="ECO:0000256" key="1">
    <source>
        <dbReference type="ARBA" id="ARBA00006383"/>
    </source>
</evidence>
<keyword evidence="2 4" id="KW-0808">Transferase</keyword>
<accession>A0ABM8YFQ9</accession>
<comment type="catalytic activity">
    <reaction evidence="4">
        <text>a 2-deoxystreptamine antibiotic + acetyl-CoA = an N(3)-acetyl-2-deoxystreptamine antibiotic + CoA + H(+)</text>
        <dbReference type="Rhea" id="RHEA:12665"/>
        <dbReference type="ChEBI" id="CHEBI:15378"/>
        <dbReference type="ChEBI" id="CHEBI:57287"/>
        <dbReference type="ChEBI" id="CHEBI:57288"/>
        <dbReference type="ChEBI" id="CHEBI:57921"/>
        <dbReference type="ChEBI" id="CHEBI:77452"/>
        <dbReference type="EC" id="2.3.1.81"/>
    </reaction>
</comment>
<evidence type="ECO:0000256" key="4">
    <source>
        <dbReference type="RuleBase" id="RU365031"/>
    </source>
</evidence>
<evidence type="ECO:0000313" key="6">
    <source>
        <dbReference type="Proteomes" id="UP000789423"/>
    </source>
</evidence>
<dbReference type="RefSeq" id="WP_302850625.1">
    <property type="nucleotide sequence ID" value="NZ_CAKJTI010000031.1"/>
</dbReference>
<dbReference type="GO" id="GO:0016746">
    <property type="term" value="F:acyltransferase activity"/>
    <property type="evidence" value="ECO:0007669"/>
    <property type="project" value="UniProtKB-KW"/>
</dbReference>
<gene>
    <name evidence="5" type="primary">yokD</name>
    <name evidence="5" type="ORF">BACCIP111899_03817</name>
</gene>
<dbReference type="Proteomes" id="UP000789423">
    <property type="component" value="Unassembled WGS sequence"/>
</dbReference>
<comment type="caution">
    <text evidence="5">The sequence shown here is derived from an EMBL/GenBank/DDBJ whole genome shotgun (WGS) entry which is preliminary data.</text>
</comment>
<dbReference type="EMBL" id="CAKJTI010000031">
    <property type="protein sequence ID" value="CAG9614584.1"/>
    <property type="molecule type" value="Genomic_DNA"/>
</dbReference>
<organism evidence="5 6">
    <name type="scientific">Bacillus rhizoplanae</name>
    <dbReference type="NCBI Taxonomy" id="2880966"/>
    <lineage>
        <taxon>Bacteria</taxon>
        <taxon>Bacillati</taxon>
        <taxon>Bacillota</taxon>
        <taxon>Bacilli</taxon>
        <taxon>Bacillales</taxon>
        <taxon>Bacillaceae</taxon>
        <taxon>Bacillus</taxon>
    </lineage>
</organism>
<evidence type="ECO:0000256" key="3">
    <source>
        <dbReference type="ARBA" id="ARBA00023315"/>
    </source>
</evidence>
<keyword evidence="6" id="KW-1185">Reference proteome</keyword>
<dbReference type="PANTHER" id="PTHR11104">
    <property type="entry name" value="AMINOGLYCOSIDE N3-ACETYLTRANSFERASE"/>
    <property type="match status" value="1"/>
</dbReference>
<evidence type="ECO:0000256" key="2">
    <source>
        <dbReference type="ARBA" id="ARBA00022679"/>
    </source>
</evidence>
<protein>
    <recommendedName>
        <fullName evidence="4">Aminoglycoside N(3)-acetyltransferase</fullName>
        <ecNumber evidence="4">2.3.1.-</ecNumber>
    </recommendedName>
</protein>